<organism evidence="6 7">
    <name type="scientific">Candidatus Niyogibacteria bacterium RIFCSPLOWO2_01_FULL_45_48</name>
    <dbReference type="NCBI Taxonomy" id="1801724"/>
    <lineage>
        <taxon>Bacteria</taxon>
        <taxon>Candidatus Niyogiibacteriota</taxon>
    </lineage>
</organism>
<dbReference type="InterPro" id="IPR001648">
    <property type="entry name" value="Ribosomal_bS18"/>
</dbReference>
<sequence>MAKKEQCYFCTSNMRSVDYKDTEVLKRFMSPQSKIMARRKTSTCSTHQRKLSRAIKRARQMALVPFVTH</sequence>
<name>A0A1G2EWG1_9BACT</name>
<dbReference type="InterPro" id="IPR036870">
    <property type="entry name" value="Ribosomal_bS18_sf"/>
</dbReference>
<evidence type="ECO:0000313" key="6">
    <source>
        <dbReference type="EMBL" id="OGZ30057.1"/>
    </source>
</evidence>
<evidence type="ECO:0000256" key="1">
    <source>
        <dbReference type="ARBA" id="ARBA00005589"/>
    </source>
</evidence>
<dbReference type="PANTHER" id="PTHR13479:SF40">
    <property type="entry name" value="SMALL RIBOSOMAL SUBUNIT PROTEIN BS18M"/>
    <property type="match status" value="1"/>
</dbReference>
<dbReference type="PRINTS" id="PR00974">
    <property type="entry name" value="RIBOSOMALS18"/>
</dbReference>
<dbReference type="PANTHER" id="PTHR13479">
    <property type="entry name" value="30S RIBOSOMAL PROTEIN S18"/>
    <property type="match status" value="1"/>
</dbReference>
<dbReference type="Gene3D" id="4.10.640.10">
    <property type="entry name" value="Ribosomal protein S18"/>
    <property type="match status" value="1"/>
</dbReference>
<evidence type="ECO:0000313" key="7">
    <source>
        <dbReference type="Proteomes" id="UP000177486"/>
    </source>
</evidence>
<evidence type="ECO:0000256" key="4">
    <source>
        <dbReference type="HAMAP-Rule" id="MF_00270"/>
    </source>
</evidence>
<evidence type="ECO:0000256" key="2">
    <source>
        <dbReference type="ARBA" id="ARBA00022980"/>
    </source>
</evidence>
<gene>
    <name evidence="4" type="primary">rpsR</name>
    <name evidence="6" type="ORF">A2931_03990</name>
</gene>
<dbReference type="GO" id="GO:0022627">
    <property type="term" value="C:cytosolic small ribosomal subunit"/>
    <property type="evidence" value="ECO:0007669"/>
    <property type="project" value="TreeGrafter"/>
</dbReference>
<dbReference type="GO" id="GO:0003735">
    <property type="term" value="F:structural constituent of ribosome"/>
    <property type="evidence" value="ECO:0007669"/>
    <property type="project" value="InterPro"/>
</dbReference>
<dbReference type="GO" id="GO:0006412">
    <property type="term" value="P:translation"/>
    <property type="evidence" value="ECO:0007669"/>
    <property type="project" value="UniProtKB-UniRule"/>
</dbReference>
<dbReference type="HAMAP" id="MF_00270">
    <property type="entry name" value="Ribosomal_bS18"/>
    <property type="match status" value="1"/>
</dbReference>
<keyword evidence="3 4" id="KW-0687">Ribonucleoprotein</keyword>
<keyword evidence="4" id="KW-0699">rRNA-binding</keyword>
<comment type="subunit">
    <text evidence="4">Part of the 30S ribosomal subunit. Forms a tight heterodimer with protein bS6.</text>
</comment>
<reference evidence="6 7" key="1">
    <citation type="journal article" date="2016" name="Nat. Commun.">
        <title>Thousands of microbial genomes shed light on interconnected biogeochemical processes in an aquifer system.</title>
        <authorList>
            <person name="Anantharaman K."/>
            <person name="Brown C.T."/>
            <person name="Hug L.A."/>
            <person name="Sharon I."/>
            <person name="Castelle C.J."/>
            <person name="Probst A.J."/>
            <person name="Thomas B.C."/>
            <person name="Singh A."/>
            <person name="Wilkins M.J."/>
            <person name="Karaoz U."/>
            <person name="Brodie E.L."/>
            <person name="Williams K.H."/>
            <person name="Hubbard S.S."/>
            <person name="Banfield J.F."/>
        </authorList>
    </citation>
    <scope>NUCLEOTIDE SEQUENCE [LARGE SCALE GENOMIC DNA]</scope>
</reference>
<dbReference type="AlphaFoldDB" id="A0A1G2EWG1"/>
<protein>
    <recommendedName>
        <fullName evidence="4">Small ribosomal subunit protein bS18</fullName>
    </recommendedName>
</protein>
<keyword evidence="4" id="KW-0694">RNA-binding</keyword>
<dbReference type="Proteomes" id="UP000177486">
    <property type="component" value="Unassembled WGS sequence"/>
</dbReference>
<dbReference type="EMBL" id="MHMQ01000027">
    <property type="protein sequence ID" value="OGZ30057.1"/>
    <property type="molecule type" value="Genomic_DNA"/>
</dbReference>
<proteinExistence type="inferred from homology"/>
<accession>A0A1G2EWG1</accession>
<dbReference type="NCBIfam" id="TIGR00165">
    <property type="entry name" value="S18"/>
    <property type="match status" value="1"/>
</dbReference>
<dbReference type="Pfam" id="PF01084">
    <property type="entry name" value="Ribosomal_S18"/>
    <property type="match status" value="1"/>
</dbReference>
<comment type="caution">
    <text evidence="6">The sequence shown here is derived from an EMBL/GenBank/DDBJ whole genome shotgun (WGS) entry which is preliminary data.</text>
</comment>
<evidence type="ECO:0000256" key="3">
    <source>
        <dbReference type="ARBA" id="ARBA00023274"/>
    </source>
</evidence>
<dbReference type="GO" id="GO:0070181">
    <property type="term" value="F:small ribosomal subunit rRNA binding"/>
    <property type="evidence" value="ECO:0007669"/>
    <property type="project" value="TreeGrafter"/>
</dbReference>
<evidence type="ECO:0000256" key="5">
    <source>
        <dbReference type="RuleBase" id="RU003910"/>
    </source>
</evidence>
<dbReference type="SUPFAM" id="SSF46911">
    <property type="entry name" value="Ribosomal protein S18"/>
    <property type="match status" value="1"/>
</dbReference>
<comment type="similarity">
    <text evidence="1 4 5">Belongs to the bacterial ribosomal protein bS18 family.</text>
</comment>
<comment type="function">
    <text evidence="4">Binds as a heterodimer with protein bS6 to the central domain of the 16S rRNA, where it helps stabilize the platform of the 30S subunit.</text>
</comment>
<keyword evidence="2 4" id="KW-0689">Ribosomal protein</keyword>